<reference evidence="2" key="1">
    <citation type="journal article" date="2014" name="Nucleic Acids Res.">
        <title>The evolutionary dynamics of variant antigen genes in Babesia reveal a history of genomic innovation underlying host-parasite interaction.</title>
        <authorList>
            <person name="Jackson A.P."/>
            <person name="Otto T.D."/>
            <person name="Darby A."/>
            <person name="Ramaprasad A."/>
            <person name="Xia D."/>
            <person name="Echaide I.E."/>
            <person name="Farber M."/>
            <person name="Gahlot S."/>
            <person name="Gamble J."/>
            <person name="Gupta D."/>
            <person name="Gupta Y."/>
            <person name="Jackson L."/>
            <person name="Malandrin L."/>
            <person name="Malas T.B."/>
            <person name="Moussa E."/>
            <person name="Nair M."/>
            <person name="Reid A.J."/>
            <person name="Sanders M."/>
            <person name="Sharma J."/>
            <person name="Tracey A."/>
            <person name="Quail M.A."/>
            <person name="Weir W."/>
            <person name="Wastling J.M."/>
            <person name="Hall N."/>
            <person name="Willadsen P."/>
            <person name="Lingelbach K."/>
            <person name="Shiels B."/>
            <person name="Tait A."/>
            <person name="Berriman M."/>
            <person name="Allred D.R."/>
            <person name="Pain A."/>
        </authorList>
    </citation>
    <scope>NUCLEOTIDE SEQUENCE</scope>
    <source>
        <strain evidence="2">1802A</strain>
    </source>
</reference>
<dbReference type="AlphaFoldDB" id="A0AAD9LJ67"/>
<gene>
    <name evidence="2" type="ORF">X943_000101</name>
</gene>
<comment type="caution">
    <text evidence="2">The sequence shown here is derived from an EMBL/GenBank/DDBJ whole genome shotgun (WGS) entry which is preliminary data.</text>
</comment>
<keyword evidence="1" id="KW-0732">Signal</keyword>
<keyword evidence="3" id="KW-1185">Reference proteome</keyword>
<sequence length="125" mass="14505">MIMHPKKILFLLIVWPALCRAAPTSQGTSYPEKERDGNIPFVDVEMLPSKRWKDARIGLDNMKKELSFIIDKGNSTSTQHTSGNAELEKEKQRLFDKIDGTRTSRPSLSQLKLIQRILTYFRWQK</sequence>
<evidence type="ECO:0000313" key="2">
    <source>
        <dbReference type="EMBL" id="KAK1938316.1"/>
    </source>
</evidence>
<evidence type="ECO:0000313" key="3">
    <source>
        <dbReference type="Proteomes" id="UP001195914"/>
    </source>
</evidence>
<organism evidence="2 3">
    <name type="scientific">Babesia divergens</name>
    <dbReference type="NCBI Taxonomy" id="32595"/>
    <lineage>
        <taxon>Eukaryota</taxon>
        <taxon>Sar</taxon>
        <taxon>Alveolata</taxon>
        <taxon>Apicomplexa</taxon>
        <taxon>Aconoidasida</taxon>
        <taxon>Piroplasmida</taxon>
        <taxon>Babesiidae</taxon>
        <taxon>Babesia</taxon>
    </lineage>
</organism>
<feature type="signal peptide" evidence="1">
    <location>
        <begin position="1"/>
        <end position="21"/>
    </location>
</feature>
<evidence type="ECO:0000256" key="1">
    <source>
        <dbReference type="SAM" id="SignalP"/>
    </source>
</evidence>
<dbReference type="Proteomes" id="UP001195914">
    <property type="component" value="Unassembled WGS sequence"/>
</dbReference>
<name>A0AAD9LJ67_BABDI</name>
<dbReference type="EMBL" id="JAHBMH010000024">
    <property type="protein sequence ID" value="KAK1938316.1"/>
    <property type="molecule type" value="Genomic_DNA"/>
</dbReference>
<feature type="chain" id="PRO_5041925769" evidence="1">
    <location>
        <begin position="22"/>
        <end position="125"/>
    </location>
</feature>
<protein>
    <submittedName>
        <fullName evidence="2">Uncharacterized protein</fullName>
    </submittedName>
</protein>
<reference evidence="2" key="2">
    <citation type="submission" date="2021-05" db="EMBL/GenBank/DDBJ databases">
        <authorList>
            <person name="Pain A."/>
        </authorList>
    </citation>
    <scope>NUCLEOTIDE SEQUENCE</scope>
    <source>
        <strain evidence="2">1802A</strain>
    </source>
</reference>
<accession>A0AAD9LJ67</accession>
<proteinExistence type="predicted"/>